<keyword evidence="2" id="KW-1185">Reference proteome</keyword>
<organism evidence="3">
    <name type="scientific">Schistocephalus solidus</name>
    <name type="common">Tapeworm</name>
    <dbReference type="NCBI Taxonomy" id="70667"/>
    <lineage>
        <taxon>Eukaryota</taxon>
        <taxon>Metazoa</taxon>
        <taxon>Spiralia</taxon>
        <taxon>Lophotrochozoa</taxon>
        <taxon>Platyhelminthes</taxon>
        <taxon>Cestoda</taxon>
        <taxon>Eucestoda</taxon>
        <taxon>Diphyllobothriidea</taxon>
        <taxon>Diphyllobothriidae</taxon>
        <taxon>Schistocephalus</taxon>
    </lineage>
</organism>
<dbReference type="EMBL" id="UYSU01038183">
    <property type="protein sequence ID" value="VDL99940.1"/>
    <property type="molecule type" value="Genomic_DNA"/>
</dbReference>
<dbReference type="Proteomes" id="UP000275846">
    <property type="component" value="Unassembled WGS sequence"/>
</dbReference>
<evidence type="ECO:0000313" key="1">
    <source>
        <dbReference type="EMBL" id="VDL99940.1"/>
    </source>
</evidence>
<reference evidence="1 2" key="2">
    <citation type="submission" date="2018-11" db="EMBL/GenBank/DDBJ databases">
        <authorList>
            <consortium name="Pathogen Informatics"/>
        </authorList>
    </citation>
    <scope>NUCLEOTIDE SEQUENCE [LARGE SCALE GENOMIC DNA]</scope>
    <source>
        <strain evidence="1 2">NST_G2</strain>
    </source>
</reference>
<dbReference type="WBParaSite" id="SSLN_0001407401-mRNA-1">
    <property type="protein sequence ID" value="SSLN_0001407401-mRNA-1"/>
    <property type="gene ID" value="SSLN_0001407401"/>
</dbReference>
<dbReference type="OrthoDB" id="425014at2759"/>
<gene>
    <name evidence="1" type="ORF">SSLN_LOCUS13555</name>
</gene>
<evidence type="ECO:0000313" key="3">
    <source>
        <dbReference type="WBParaSite" id="SSLN_0001407401-mRNA-1"/>
    </source>
</evidence>
<accession>A0A183TAR1</accession>
<dbReference type="AlphaFoldDB" id="A0A183TAR1"/>
<proteinExistence type="predicted"/>
<dbReference type="PANTHER" id="PTHR47027">
    <property type="entry name" value="REVERSE TRANSCRIPTASE DOMAIN-CONTAINING PROTEIN"/>
    <property type="match status" value="1"/>
</dbReference>
<evidence type="ECO:0000313" key="2">
    <source>
        <dbReference type="Proteomes" id="UP000275846"/>
    </source>
</evidence>
<dbReference type="PANTHER" id="PTHR47027:SF26">
    <property type="entry name" value="REVERSE TRANSCRIPTASE DOMAIN-CONTAINING PROTEIN"/>
    <property type="match status" value="1"/>
</dbReference>
<reference evidence="3" key="1">
    <citation type="submission" date="2016-06" db="UniProtKB">
        <authorList>
            <consortium name="WormBaseParasite"/>
        </authorList>
    </citation>
    <scope>IDENTIFICATION</scope>
</reference>
<protein>
    <submittedName>
        <fullName evidence="3">Reverse transcriptase domain-containing protein</fullName>
    </submittedName>
</protein>
<name>A0A183TAR1_SCHSO</name>
<sequence length="165" mass="18777">MMRQLHDSMMARVMDNRAASVAFAVTNRVKQGCVLAPNLFSFVFYAILLEAYRDESPGIRIAYWMDGRLLKQWRLHSHSRVSIANLDELLFADDREFNVTTEGDVQSSMDLFAAVCCHLELPINTEKTFVMQQLLSSLTYNAARVKVKGAQLQSVDTFTYLDSNL</sequence>